<feature type="region of interest" description="Disordered" evidence="11">
    <location>
        <begin position="333"/>
        <end position="359"/>
    </location>
</feature>
<dbReference type="GO" id="GO:0005524">
    <property type="term" value="F:ATP binding"/>
    <property type="evidence" value="ECO:0007669"/>
    <property type="project" value="UniProtKB-KW"/>
</dbReference>
<evidence type="ECO:0000256" key="2">
    <source>
        <dbReference type="ARBA" id="ARBA00022741"/>
    </source>
</evidence>
<name>A0AB38XYF0_CORAY</name>
<dbReference type="AlphaFoldDB" id="A0AB38XYF0"/>
<evidence type="ECO:0000256" key="6">
    <source>
        <dbReference type="ARBA" id="ARBA00038058"/>
    </source>
</evidence>
<dbReference type="GO" id="GO:0043139">
    <property type="term" value="F:5'-3' DNA helicase activity"/>
    <property type="evidence" value="ECO:0007669"/>
    <property type="project" value="UniProtKB-EC"/>
</dbReference>
<dbReference type="Pfam" id="PF00270">
    <property type="entry name" value="DEAD"/>
    <property type="match status" value="1"/>
</dbReference>
<dbReference type="InterPro" id="IPR014001">
    <property type="entry name" value="Helicase_ATP-bd"/>
</dbReference>
<evidence type="ECO:0000256" key="1">
    <source>
        <dbReference type="ARBA" id="ARBA00001966"/>
    </source>
</evidence>
<evidence type="ECO:0000256" key="5">
    <source>
        <dbReference type="ARBA" id="ARBA00022840"/>
    </source>
</evidence>
<dbReference type="EC" id="5.6.2.3" evidence="7"/>
<dbReference type="InterPro" id="IPR006555">
    <property type="entry name" value="ATP-dep_Helicase_C"/>
</dbReference>
<dbReference type="GO" id="GO:0003676">
    <property type="term" value="F:nucleic acid binding"/>
    <property type="evidence" value="ECO:0007669"/>
    <property type="project" value="InterPro"/>
</dbReference>
<evidence type="ECO:0000256" key="7">
    <source>
        <dbReference type="ARBA" id="ARBA00044969"/>
    </source>
</evidence>
<evidence type="ECO:0000256" key="10">
    <source>
        <dbReference type="ARBA" id="ARBA00079061"/>
    </source>
</evidence>
<evidence type="ECO:0000256" key="3">
    <source>
        <dbReference type="ARBA" id="ARBA00022801"/>
    </source>
</evidence>
<comment type="cofactor">
    <cofactor evidence="1">
        <name>[4Fe-4S] cluster</name>
        <dbReference type="ChEBI" id="CHEBI:49883"/>
    </cofactor>
</comment>
<keyword evidence="2" id="KW-0547">Nucleotide-binding</keyword>
<evidence type="ECO:0000256" key="8">
    <source>
        <dbReference type="ARBA" id="ARBA00048954"/>
    </source>
</evidence>
<keyword evidence="5" id="KW-0067">ATP-binding</keyword>
<evidence type="ECO:0000259" key="12">
    <source>
        <dbReference type="PROSITE" id="PS51193"/>
    </source>
</evidence>
<dbReference type="PANTHER" id="PTHR11472">
    <property type="entry name" value="DNA REPAIR DEAD HELICASE RAD3/XP-D SUBFAMILY MEMBER"/>
    <property type="match status" value="1"/>
</dbReference>
<dbReference type="Gene3D" id="3.40.50.300">
    <property type="entry name" value="P-loop containing nucleotide triphosphate hydrolases"/>
    <property type="match status" value="2"/>
</dbReference>
<dbReference type="InterPro" id="IPR014013">
    <property type="entry name" value="Helic_SF1/SF2_ATP-bd_DinG/Rad3"/>
</dbReference>
<evidence type="ECO:0000256" key="4">
    <source>
        <dbReference type="ARBA" id="ARBA00022806"/>
    </source>
</evidence>
<accession>A0AB38XYF0</accession>
<protein>
    <recommendedName>
        <fullName evidence="9">ATP-dependent helicase DinG</fullName>
        <ecNumber evidence="7">5.6.2.3</ecNumber>
    </recommendedName>
    <alternativeName>
        <fullName evidence="10">DNA 5'-3' helicase DinG</fullName>
    </alternativeName>
</protein>
<evidence type="ECO:0000313" key="13">
    <source>
        <dbReference type="EMBL" id="WET44927.1"/>
    </source>
</evidence>
<dbReference type="SMART" id="SM00487">
    <property type="entry name" value="DEXDc"/>
    <property type="match status" value="1"/>
</dbReference>
<dbReference type="Proteomes" id="UP001220238">
    <property type="component" value="Chromosome"/>
</dbReference>
<comment type="catalytic activity">
    <reaction evidence="8">
        <text>ATP + H2O = ADP + phosphate + H(+)</text>
        <dbReference type="Rhea" id="RHEA:13065"/>
        <dbReference type="ChEBI" id="CHEBI:15377"/>
        <dbReference type="ChEBI" id="CHEBI:15378"/>
        <dbReference type="ChEBI" id="CHEBI:30616"/>
        <dbReference type="ChEBI" id="CHEBI:43474"/>
        <dbReference type="ChEBI" id="CHEBI:456216"/>
        <dbReference type="EC" id="5.6.2.3"/>
    </reaction>
</comment>
<dbReference type="InterPro" id="IPR045028">
    <property type="entry name" value="DinG/Rad3-like"/>
</dbReference>
<proteinExistence type="inferred from homology"/>
<evidence type="ECO:0000313" key="14">
    <source>
        <dbReference type="Proteomes" id="UP001220238"/>
    </source>
</evidence>
<dbReference type="InterPro" id="IPR027417">
    <property type="entry name" value="P-loop_NTPase"/>
</dbReference>
<dbReference type="PROSITE" id="PS51193">
    <property type="entry name" value="HELICASE_ATP_BIND_2"/>
    <property type="match status" value="1"/>
</dbReference>
<dbReference type="EMBL" id="CP120206">
    <property type="protein sequence ID" value="WET44927.1"/>
    <property type="molecule type" value="Genomic_DNA"/>
</dbReference>
<dbReference type="GO" id="GO:0006139">
    <property type="term" value="P:nucleobase-containing compound metabolic process"/>
    <property type="evidence" value="ECO:0007669"/>
    <property type="project" value="InterPro"/>
</dbReference>
<organism evidence="13 14">
    <name type="scientific">Corynebacterium amycolatum</name>
    <dbReference type="NCBI Taxonomy" id="43765"/>
    <lineage>
        <taxon>Bacteria</taxon>
        <taxon>Bacillati</taxon>
        <taxon>Actinomycetota</taxon>
        <taxon>Actinomycetes</taxon>
        <taxon>Mycobacteriales</taxon>
        <taxon>Corynebacteriaceae</taxon>
        <taxon>Corynebacterium</taxon>
    </lineage>
</organism>
<reference evidence="13" key="1">
    <citation type="submission" date="2023-03" db="EMBL/GenBank/DDBJ databases">
        <title>Corynebacterium amycolatum SB-1.</title>
        <authorList>
            <person name="Jo H."/>
        </authorList>
    </citation>
    <scope>NUCLEOTIDE SEQUENCE</scope>
    <source>
        <strain evidence="13">SB-1</strain>
    </source>
</reference>
<keyword evidence="4 13" id="KW-0347">Helicase</keyword>
<dbReference type="SMART" id="SM00491">
    <property type="entry name" value="HELICc2"/>
    <property type="match status" value="1"/>
</dbReference>
<dbReference type="RefSeq" id="WP_187402571.1">
    <property type="nucleotide sequence ID" value="NZ_CP046975.1"/>
</dbReference>
<feature type="domain" description="Helicase ATP-binding" evidence="12">
    <location>
        <begin position="6"/>
        <end position="304"/>
    </location>
</feature>
<gene>
    <name evidence="13" type="ORF">P2W56_04850</name>
</gene>
<evidence type="ECO:0000256" key="9">
    <source>
        <dbReference type="ARBA" id="ARBA00073590"/>
    </source>
</evidence>
<dbReference type="SUPFAM" id="SSF52540">
    <property type="entry name" value="P-loop containing nucleoside triphosphate hydrolases"/>
    <property type="match status" value="1"/>
</dbReference>
<keyword evidence="3" id="KW-0378">Hydrolase</keyword>
<comment type="similarity">
    <text evidence="6">Belongs to the helicase family. DinG subfamily.</text>
</comment>
<sequence length="660" mass="69954">MEALLDAAVKGLGGTTRPNQVKMSRSVASAFARERHLAVQAGTGTGKSLAYLVPAIVQAMESDESVIVSTATIALQRQLVERDLPRLVSSLEPHLSRTPTFAILKGRSNYLCKSKVGNVIKDPVIDGDESEPTGMGGPTALLSEAQLSRTAAEVMRLREWANDTDTGDRDSLDKGVSNEAWRQVSVTARECVGAISCPFGEECFAEQARREASNVDIVVTNHALLAIDALSDAMILPQHDCVVIDEAHELDGRITSVATDELSPAGITMMARRARKFGAAEQVDDVTDATDLLGETVALLADAYSGALEEIPGELGAALASLRDSLWQLQTTLGTSGSGNSGGSGSGGSGSDSDSTERQTVRAAVENMHDTVVRILEFSSDDVVWLGENKTVYVAPLSIAALLRERLFGESTVVLTSATLALGGKFDAMAAAWGLPSGGWDGLDVGTPFDPQKSGILYVARDLPRPGRDGATPKQFAIMERLIRAAGGRTLGLFSSRRGAEAAAEEMRKRLPYDVLCQGDDSIGALVDRFAANPQTCLFGTLTLWQGVDVPGPSLSCVIIDRIPFPRPDDPLLSARSDAANAAGRNGFMEVSATHAALLMAQGSGRLLRQVDDRGVVAVLDSRLATARYGSWIAASMPDFWRTTDLNVAAGALTRLTRDS</sequence>
<evidence type="ECO:0000256" key="11">
    <source>
        <dbReference type="SAM" id="MobiDB-lite"/>
    </source>
</evidence>
<dbReference type="GO" id="GO:0016818">
    <property type="term" value="F:hydrolase activity, acting on acid anhydrides, in phosphorus-containing anhydrides"/>
    <property type="evidence" value="ECO:0007669"/>
    <property type="project" value="InterPro"/>
</dbReference>
<dbReference type="InterPro" id="IPR011545">
    <property type="entry name" value="DEAD/DEAH_box_helicase_dom"/>
</dbReference>
<dbReference type="GeneID" id="92767365"/>
<dbReference type="FunFam" id="3.40.50.300:FF:000437">
    <property type="entry name" value="ATP-dependent DNA helicase DinG"/>
    <property type="match status" value="1"/>
</dbReference>
<feature type="compositionally biased region" description="Gly residues" evidence="11">
    <location>
        <begin position="336"/>
        <end position="350"/>
    </location>
</feature>
<dbReference type="Pfam" id="PF13307">
    <property type="entry name" value="Helicase_C_2"/>
    <property type="match status" value="1"/>
</dbReference>
<dbReference type="PANTHER" id="PTHR11472:SF34">
    <property type="entry name" value="REGULATOR OF TELOMERE ELONGATION HELICASE 1"/>
    <property type="match status" value="1"/>
</dbReference>